<evidence type="ECO:0000256" key="3">
    <source>
        <dbReference type="RuleBase" id="RU363015"/>
    </source>
</evidence>
<comment type="similarity">
    <text evidence="2 3">Belongs to the LOG family.</text>
</comment>
<dbReference type="RefSeq" id="WP_101183445.1">
    <property type="nucleotide sequence ID" value="NZ_CP031218.1"/>
</dbReference>
<dbReference type="KEGG" id="ahs:AHALO_1165"/>
<dbReference type="GO" id="GO:0008714">
    <property type="term" value="F:AMP nucleosidase activity"/>
    <property type="evidence" value="ECO:0007669"/>
    <property type="project" value="UniProtKB-EC"/>
</dbReference>
<dbReference type="PANTHER" id="PTHR31223:SF70">
    <property type="entry name" value="LOG FAMILY PROTEIN YJL055W"/>
    <property type="match status" value="1"/>
</dbReference>
<protein>
    <recommendedName>
        <fullName evidence="3">Cytokinin riboside 5'-monophosphate phosphoribohydrolase</fullName>
        <ecNumber evidence="3">3.2.2.n1</ecNumber>
    </recommendedName>
</protein>
<evidence type="ECO:0000256" key="2">
    <source>
        <dbReference type="ARBA" id="ARBA00006763"/>
    </source>
</evidence>
<dbReference type="SUPFAM" id="SSF102405">
    <property type="entry name" value="MCP/YpsA-like"/>
    <property type="match status" value="1"/>
</dbReference>
<dbReference type="Proteomes" id="UP000233248">
    <property type="component" value="Unassembled WGS sequence"/>
</dbReference>
<comment type="caution">
    <text evidence="4">The sequence shown here is derived from an EMBL/GenBank/DDBJ whole genome shotgun (WGS) entry which is preliminary data.</text>
</comment>
<dbReference type="Gene3D" id="3.40.50.450">
    <property type="match status" value="1"/>
</dbReference>
<keyword evidence="3" id="KW-0203">Cytokinin biosynthesis</keyword>
<evidence type="ECO:0000313" key="4">
    <source>
        <dbReference type="EMBL" id="PKI81993.1"/>
    </source>
</evidence>
<dbReference type="NCBIfam" id="TIGR00730">
    <property type="entry name" value="Rossman fold protein, TIGR00730 family"/>
    <property type="match status" value="1"/>
</dbReference>
<dbReference type="OrthoDB" id="9801098at2"/>
<proteinExistence type="inferred from homology"/>
<dbReference type="Pfam" id="PF03641">
    <property type="entry name" value="Lysine_decarbox"/>
    <property type="match status" value="1"/>
</dbReference>
<evidence type="ECO:0000256" key="1">
    <source>
        <dbReference type="ARBA" id="ARBA00000274"/>
    </source>
</evidence>
<dbReference type="AlphaFoldDB" id="A0A2N1J618"/>
<keyword evidence="5" id="KW-1185">Reference proteome</keyword>
<comment type="catalytic activity">
    <reaction evidence="1">
        <text>AMP + H2O = D-ribose 5-phosphate + adenine</text>
        <dbReference type="Rhea" id="RHEA:20129"/>
        <dbReference type="ChEBI" id="CHEBI:15377"/>
        <dbReference type="ChEBI" id="CHEBI:16708"/>
        <dbReference type="ChEBI" id="CHEBI:78346"/>
        <dbReference type="ChEBI" id="CHEBI:456215"/>
        <dbReference type="EC" id="3.2.2.4"/>
    </reaction>
</comment>
<keyword evidence="3" id="KW-0378">Hydrolase</keyword>
<dbReference type="EMBL" id="NXIF01000006">
    <property type="protein sequence ID" value="PKI81993.1"/>
    <property type="molecule type" value="Genomic_DNA"/>
</dbReference>
<gene>
    <name evidence="4" type="ORF">CP960_01395</name>
</gene>
<dbReference type="InterPro" id="IPR005269">
    <property type="entry name" value="LOG"/>
</dbReference>
<dbReference type="GO" id="GO:0005829">
    <property type="term" value="C:cytosol"/>
    <property type="evidence" value="ECO:0007669"/>
    <property type="project" value="TreeGrafter"/>
</dbReference>
<dbReference type="InterPro" id="IPR031100">
    <property type="entry name" value="LOG_fam"/>
</dbReference>
<organism evidence="4 5">
    <name type="scientific">Malaciobacter halophilus</name>
    <dbReference type="NCBI Taxonomy" id="197482"/>
    <lineage>
        <taxon>Bacteria</taxon>
        <taxon>Pseudomonadati</taxon>
        <taxon>Campylobacterota</taxon>
        <taxon>Epsilonproteobacteria</taxon>
        <taxon>Campylobacterales</taxon>
        <taxon>Arcobacteraceae</taxon>
        <taxon>Malaciobacter</taxon>
    </lineage>
</organism>
<dbReference type="EC" id="3.2.2.n1" evidence="3"/>
<reference evidence="4 5" key="1">
    <citation type="submission" date="2017-09" db="EMBL/GenBank/DDBJ databases">
        <title>Genomics of the genus Arcobacter.</title>
        <authorList>
            <person name="Perez-Cataluna A."/>
            <person name="Figueras M.J."/>
            <person name="Salas-Masso N."/>
        </authorList>
    </citation>
    <scope>NUCLEOTIDE SEQUENCE [LARGE SCALE GENOMIC DNA]</scope>
    <source>
        <strain evidence="4 5">DSM 18005</strain>
    </source>
</reference>
<accession>A0A2N1J618</accession>
<dbReference type="PANTHER" id="PTHR31223">
    <property type="entry name" value="LOG FAMILY PROTEIN YJL055W"/>
    <property type="match status" value="1"/>
</dbReference>
<dbReference type="GO" id="GO:0009691">
    <property type="term" value="P:cytokinin biosynthetic process"/>
    <property type="evidence" value="ECO:0007669"/>
    <property type="project" value="UniProtKB-UniRule"/>
</dbReference>
<evidence type="ECO:0000313" key="5">
    <source>
        <dbReference type="Proteomes" id="UP000233248"/>
    </source>
</evidence>
<sequence length="185" mass="20837">MRIAVFCGSSEGNNKKYLEDIKALGEFFAKNNIELVYGGGKVGLMGAIANSVMENGGKVYGVIPEKLQEKELAHTGITKLKIVKDMHERKAEMAANADAFIAFAGGAGTLEEIFEVWTWAQLGFHTKPCVFFNTNGFYDSLFEMMDNMVKQGFLKEEYVNMLIKTDDKHEMLELIKNYKSPNQKW</sequence>
<name>A0A2N1J618_9BACT</name>